<name>A0A0Q9Y8R6_9GAMM</name>
<dbReference type="AlphaFoldDB" id="A0A0Q9Y8R6"/>
<accession>A0A0Q9Y8R6</accession>
<sequence>MPNNGSADVYKTIVFPSGVVISILSDTIFFEEPGLVKFKSKPPNPSGPALAPSAKILPVSVTEDCVLKADSN</sequence>
<dbReference type="EMBL" id="LKHV01000027">
    <property type="protein sequence ID" value="KRG17181.1"/>
    <property type="molecule type" value="Genomic_DNA"/>
</dbReference>
<comment type="caution">
    <text evidence="1">The sequence shown here is derived from an EMBL/GenBank/DDBJ whole genome shotgun (WGS) entry which is preliminary data.</text>
</comment>
<organism evidence="1">
    <name type="scientific">Candidatus Berkiella cookevillensis</name>
    <dbReference type="NCBI Taxonomy" id="437022"/>
    <lineage>
        <taxon>Bacteria</taxon>
        <taxon>Pseudomonadati</taxon>
        <taxon>Pseudomonadota</taxon>
        <taxon>Gammaproteobacteria</taxon>
        <taxon>Candidatus Berkiellales</taxon>
        <taxon>Candidatus Berkiellaceae</taxon>
        <taxon>Candidatus Berkiella</taxon>
    </lineage>
</organism>
<evidence type="ECO:0000313" key="1">
    <source>
        <dbReference type="EMBL" id="KRG17181.1"/>
    </source>
</evidence>
<proteinExistence type="predicted"/>
<reference evidence="1" key="1">
    <citation type="submission" date="2015-09" db="EMBL/GenBank/DDBJ databases">
        <title>Draft Genome Sequences of Two Novel Amoeba-resistant Intranuclear Bacteria, Candidatus Berkiella cookevillensis and Candidatus Berkiella aquae.</title>
        <authorList>
            <person name="Mehari Y.T."/>
            <person name="Arivett B.A."/>
            <person name="Farone A.L."/>
            <person name="Gunderson J.H."/>
            <person name="Farone M.B."/>
        </authorList>
    </citation>
    <scope>NUCLEOTIDE SEQUENCE [LARGE SCALE GENOMIC DNA]</scope>
    <source>
        <strain evidence="1">CC99</strain>
    </source>
</reference>
<protein>
    <submittedName>
        <fullName evidence="1">Uncharacterized protein</fullName>
    </submittedName>
</protein>
<gene>
    <name evidence="1" type="ORF">CC99x_02573</name>
</gene>